<keyword evidence="2" id="KW-1185">Reference proteome</keyword>
<evidence type="ECO:0000313" key="2">
    <source>
        <dbReference type="Proteomes" id="UP000266067"/>
    </source>
</evidence>
<evidence type="ECO:0008006" key="3">
    <source>
        <dbReference type="Google" id="ProtNLM"/>
    </source>
</evidence>
<reference evidence="1 2" key="1">
    <citation type="submission" date="2018-08" db="EMBL/GenBank/DDBJ databases">
        <title>Proposal of Muricauda 72 sp.nov. and Muricauda NH166 sp.nov., isolated from seawater.</title>
        <authorList>
            <person name="Cheng H."/>
            <person name="Wu Y.-H."/>
            <person name="Guo L.-L."/>
            <person name="Xu X.-W."/>
        </authorList>
    </citation>
    <scope>NUCLEOTIDE SEQUENCE [LARGE SCALE GENOMIC DNA]</scope>
    <source>
        <strain evidence="1 2">KCTC 22173</strain>
    </source>
</reference>
<accession>A0A3A1N752</accession>
<dbReference type="RefSeq" id="WP_119608583.1">
    <property type="nucleotide sequence ID" value="NZ_QXFH01000075.1"/>
</dbReference>
<dbReference type="Proteomes" id="UP000266067">
    <property type="component" value="Unassembled WGS sequence"/>
</dbReference>
<dbReference type="OrthoDB" id="1163058at2"/>
<dbReference type="AlphaFoldDB" id="A0A3A1N752"/>
<organism evidence="1 2">
    <name type="scientific">Flagellimonas lutimaris</name>
    <dbReference type="NCBI Taxonomy" id="475082"/>
    <lineage>
        <taxon>Bacteria</taxon>
        <taxon>Pseudomonadati</taxon>
        <taxon>Bacteroidota</taxon>
        <taxon>Flavobacteriia</taxon>
        <taxon>Flavobacteriales</taxon>
        <taxon>Flavobacteriaceae</taxon>
        <taxon>Flagellimonas</taxon>
    </lineage>
</organism>
<name>A0A3A1N752_9FLAO</name>
<proteinExistence type="predicted"/>
<gene>
    <name evidence="1" type="ORF">D2V08_12940</name>
</gene>
<evidence type="ECO:0000313" key="1">
    <source>
        <dbReference type="EMBL" id="RIV31657.1"/>
    </source>
</evidence>
<comment type="caution">
    <text evidence="1">The sequence shown here is derived from an EMBL/GenBank/DDBJ whole genome shotgun (WGS) entry which is preliminary data.</text>
</comment>
<protein>
    <recommendedName>
        <fullName evidence="3">ABM domain-containing protein</fullName>
    </recommendedName>
</protein>
<sequence length="103" mass="12074">MTKSNNCRIGMMETSEGINREEDENPMYELNEFFGKQSGLISRRISLFKDGQYLDLLVWTDLESVTTSSKKVMDKPKTLKAYEVIDEKIMTFRYLSIFNEILE</sequence>
<dbReference type="EMBL" id="QXFH01000075">
    <property type="protein sequence ID" value="RIV31657.1"/>
    <property type="molecule type" value="Genomic_DNA"/>
</dbReference>